<feature type="compositionally biased region" description="Basic and acidic residues" evidence="2">
    <location>
        <begin position="321"/>
        <end position="347"/>
    </location>
</feature>
<feature type="region of interest" description="Disordered" evidence="2">
    <location>
        <begin position="25"/>
        <end position="61"/>
    </location>
</feature>
<dbReference type="EMBL" id="LR743591">
    <property type="protein sequence ID" value="CAA2618435.1"/>
    <property type="molecule type" value="Genomic_DNA"/>
</dbReference>
<feature type="compositionally biased region" description="Basic and acidic residues" evidence="2">
    <location>
        <begin position="45"/>
        <end position="61"/>
    </location>
</feature>
<comment type="similarity">
    <text evidence="1">Belongs to the peptidase C14B family.</text>
</comment>
<evidence type="ECO:0000259" key="3">
    <source>
        <dbReference type="Pfam" id="PF00656"/>
    </source>
</evidence>
<dbReference type="Gene3D" id="3.40.50.12660">
    <property type="match status" value="1"/>
</dbReference>
<feature type="region of interest" description="Disordered" evidence="2">
    <location>
        <begin position="317"/>
        <end position="348"/>
    </location>
</feature>
<sequence>MYIILPLHRKKRNWTTYSGEIADGHLRHHRSRRRRRDSGEGGDGGGKEEGADGRLQLPRHEGGAEGCINDVMRMRRCLVERFGFSEEDITILIDTDDTFPMPTGANIRRAMADLVSSAEPGDCLFFHYSGHGTRLPAETGEDDDTGYDECIVPCDMNLITGRTSRRFQGVRRQVPRDCRITIVSDSCHSGGLIEESKEQIGESTAAGEESSGFGGNKSLPLSTLIDILKQKTGKEDLDVGQLRTALFDIFGEDSSPKVQKFMKVLFNKLTTGGDGDAAGGGGFMGMVGGLAQQFLKQKLDEKDESYLQPAAAAEFRALRRSTPERRSGAPGQRDSDQRLSDGPDLRGCELAGGSQRRKILAETEGQVSNRELVTKARELMVQQGFSQRPGLYCNDEHADAPFVC</sequence>
<dbReference type="AlphaFoldDB" id="A0A7I8ILX2"/>
<dbReference type="GO" id="GO:0006508">
    <property type="term" value="P:proteolysis"/>
    <property type="evidence" value="ECO:0007669"/>
    <property type="project" value="InterPro"/>
</dbReference>
<keyword evidence="5" id="KW-1185">Reference proteome</keyword>
<organism evidence="4">
    <name type="scientific">Spirodela intermedia</name>
    <name type="common">Intermediate duckweed</name>
    <dbReference type="NCBI Taxonomy" id="51605"/>
    <lineage>
        <taxon>Eukaryota</taxon>
        <taxon>Viridiplantae</taxon>
        <taxon>Streptophyta</taxon>
        <taxon>Embryophyta</taxon>
        <taxon>Tracheophyta</taxon>
        <taxon>Spermatophyta</taxon>
        <taxon>Magnoliopsida</taxon>
        <taxon>Liliopsida</taxon>
        <taxon>Araceae</taxon>
        <taxon>Lemnoideae</taxon>
        <taxon>Spirodela</taxon>
    </lineage>
</organism>
<evidence type="ECO:0000313" key="4">
    <source>
        <dbReference type="EMBL" id="CAA2618435.1"/>
    </source>
</evidence>
<dbReference type="InterPro" id="IPR050452">
    <property type="entry name" value="Metacaspase"/>
</dbReference>
<feature type="domain" description="Peptidase C14 caspase" evidence="3">
    <location>
        <begin position="65"/>
        <end position="212"/>
    </location>
</feature>
<gene>
    <name evidence="4" type="ORF">SI7747_04004602</name>
</gene>
<protein>
    <recommendedName>
        <fullName evidence="3">Peptidase C14 caspase domain-containing protein</fullName>
    </recommendedName>
</protein>
<evidence type="ECO:0000256" key="2">
    <source>
        <dbReference type="SAM" id="MobiDB-lite"/>
    </source>
</evidence>
<dbReference type="EMBL" id="CACRZD030000004">
    <property type="protein sequence ID" value="CAA6658152.1"/>
    <property type="molecule type" value="Genomic_DNA"/>
</dbReference>
<dbReference type="GO" id="GO:0004197">
    <property type="term" value="F:cysteine-type endopeptidase activity"/>
    <property type="evidence" value="ECO:0007669"/>
    <property type="project" value="InterPro"/>
</dbReference>
<proteinExistence type="inferred from homology"/>
<dbReference type="Pfam" id="PF00656">
    <property type="entry name" value="Peptidase_C14"/>
    <property type="match status" value="1"/>
</dbReference>
<accession>A0A7I8ILX2</accession>
<dbReference type="Proteomes" id="UP001189122">
    <property type="component" value="Unassembled WGS sequence"/>
</dbReference>
<name>A0A7I8ILX2_SPIIN</name>
<dbReference type="GO" id="GO:0005737">
    <property type="term" value="C:cytoplasm"/>
    <property type="evidence" value="ECO:0007669"/>
    <property type="project" value="TreeGrafter"/>
</dbReference>
<reference evidence="4 5" key="1">
    <citation type="submission" date="2019-12" db="EMBL/GenBank/DDBJ databases">
        <authorList>
            <person name="Scholz U."/>
            <person name="Mascher M."/>
            <person name="Fiebig A."/>
        </authorList>
    </citation>
    <scope>NUCLEOTIDE SEQUENCE</scope>
</reference>
<evidence type="ECO:0000256" key="1">
    <source>
        <dbReference type="ARBA" id="ARBA00009005"/>
    </source>
</evidence>
<dbReference type="PANTHER" id="PTHR48104:SF30">
    <property type="entry name" value="METACASPASE-1"/>
    <property type="match status" value="1"/>
</dbReference>
<evidence type="ECO:0000313" key="5">
    <source>
        <dbReference type="Proteomes" id="UP001189122"/>
    </source>
</evidence>
<feature type="compositionally biased region" description="Basic residues" evidence="2">
    <location>
        <begin position="26"/>
        <end position="36"/>
    </location>
</feature>
<dbReference type="InterPro" id="IPR011600">
    <property type="entry name" value="Pept_C14_caspase"/>
</dbReference>
<dbReference type="PANTHER" id="PTHR48104">
    <property type="entry name" value="METACASPASE-4"/>
    <property type="match status" value="1"/>
</dbReference>